<reference evidence="5" key="2">
    <citation type="submission" date="2023-11" db="UniProtKB">
        <authorList>
            <consortium name="WormBaseParasite"/>
        </authorList>
    </citation>
    <scope>IDENTIFICATION</scope>
</reference>
<feature type="coiled-coil region" evidence="2">
    <location>
        <begin position="16"/>
        <end position="127"/>
    </location>
</feature>
<proteinExistence type="predicted"/>
<sequence length="802" mass="92462">MTEDSIKDLALYKLNAETYQEKYHQTEYEKEKFREEARLSKNQLELTEKALKDANEKNKAYEDKIKTLENSLHTYELLKHRSQAAVIGLQKVARESQDNVIQLETRLRNLTVNQNSEQEQLRNMVKESNEFRLELGRRVGLSDTKADYNDLMGKITQCLDEAALFEFKYIQSESNLKRAITELDTLKQSTQGMTKRSEDYLQERKVQSEKINLLEAKNEDLLSQLTLLKNMSQAKETIIKDLQKQLEELGNTKKSIEERSKQTTFKLQIESAQMKALLTSLAASLSTIDKPCEPTEIGVKESVARCLDQLAQMREAGNNFQNKVLELQNQFEAQHKAGLAVNAELKQARERVQQAETDCAQMQSELTGLRLLHKQDQTFKENVTSLMIQLCEYLGIQVKHEEVTPSEMISACLDRIEHLLNRGCLPWVCVQSSEIRDHHHFTNHEPPIPHQHCLSKFNNPSKCLHDIDHHQSYLPSRIEEYECDHKQVEPLIDEVIRHKGDLSFEDWQSIENLCKSCSGKLMKIFCNQLSELYEQISEMHKANIPNPNCSDHILAKLQQELEAKELELSNAKSNFESEKADKDKQIDDLNKTIVKLNTSSKIQTQRLEKLQKLVERQNSKSQSKQEAFKMAKSLLIDAHNKKKTLGTFRDLVGRMLDVDTRFTPNPDVIIFQRIQQLLDFAVSNRLSSLRTDTTTSFVNNNSSTFYPVLNSLTSPNCQLNSTTNLALPLWEQTYEDRPNLQLKSQGKPRPSVLSGTTGVQNERKLEQSQIPLDDQQKKPDKSVPNTRRKSVDSRIQKDDRQY</sequence>
<name>A0AA85JM14_TRIRE</name>
<dbReference type="WBParaSite" id="TREG1_27860.1">
    <property type="protein sequence ID" value="TREG1_27860.1"/>
    <property type="gene ID" value="TREG1_27860"/>
</dbReference>
<reference evidence="4" key="1">
    <citation type="submission" date="2022-06" db="EMBL/GenBank/DDBJ databases">
        <authorList>
            <person name="Berger JAMES D."/>
            <person name="Berger JAMES D."/>
        </authorList>
    </citation>
    <scope>NUCLEOTIDE SEQUENCE [LARGE SCALE GENOMIC DNA]</scope>
</reference>
<dbReference type="Proteomes" id="UP000050795">
    <property type="component" value="Unassembled WGS sequence"/>
</dbReference>
<feature type="compositionally biased region" description="Basic and acidic residues" evidence="3">
    <location>
        <begin position="789"/>
        <end position="802"/>
    </location>
</feature>
<dbReference type="AlphaFoldDB" id="A0AA85JM14"/>
<evidence type="ECO:0000256" key="2">
    <source>
        <dbReference type="SAM" id="Coils"/>
    </source>
</evidence>
<evidence type="ECO:0000313" key="4">
    <source>
        <dbReference type="Proteomes" id="UP000050795"/>
    </source>
</evidence>
<protein>
    <submittedName>
        <fullName evidence="5">Uncharacterized protein</fullName>
    </submittedName>
</protein>
<keyword evidence="4" id="KW-1185">Reference proteome</keyword>
<dbReference type="GO" id="GO:0005856">
    <property type="term" value="C:cytoskeleton"/>
    <property type="evidence" value="ECO:0007669"/>
    <property type="project" value="TreeGrafter"/>
</dbReference>
<feature type="coiled-coil region" evidence="2">
    <location>
        <begin position="204"/>
        <end position="259"/>
    </location>
</feature>
<evidence type="ECO:0000256" key="1">
    <source>
        <dbReference type="ARBA" id="ARBA00023054"/>
    </source>
</evidence>
<feature type="coiled-coil region" evidence="2">
    <location>
        <begin position="554"/>
        <end position="627"/>
    </location>
</feature>
<evidence type="ECO:0000256" key="3">
    <source>
        <dbReference type="SAM" id="MobiDB-lite"/>
    </source>
</evidence>
<dbReference type="PANTHER" id="PTHR32083:SF48">
    <property type="entry name" value="TRANS-GOLGI NETWORK-LOCALIZED SYP41-INTERACTING PROTEIN 1"/>
    <property type="match status" value="1"/>
</dbReference>
<organism evidence="4 5">
    <name type="scientific">Trichobilharzia regenti</name>
    <name type="common">Nasal bird schistosome</name>
    <dbReference type="NCBI Taxonomy" id="157069"/>
    <lineage>
        <taxon>Eukaryota</taxon>
        <taxon>Metazoa</taxon>
        <taxon>Spiralia</taxon>
        <taxon>Lophotrochozoa</taxon>
        <taxon>Platyhelminthes</taxon>
        <taxon>Trematoda</taxon>
        <taxon>Digenea</taxon>
        <taxon>Strigeidida</taxon>
        <taxon>Schistosomatoidea</taxon>
        <taxon>Schistosomatidae</taxon>
        <taxon>Trichobilharzia</taxon>
    </lineage>
</organism>
<accession>A0AA85JM14</accession>
<keyword evidence="1 2" id="KW-0175">Coiled coil</keyword>
<evidence type="ECO:0000313" key="5">
    <source>
        <dbReference type="WBParaSite" id="TREG1_27860.1"/>
    </source>
</evidence>
<feature type="coiled-coil region" evidence="2">
    <location>
        <begin position="310"/>
        <end position="372"/>
    </location>
</feature>
<dbReference type="PANTHER" id="PTHR32083">
    <property type="entry name" value="CILIA AND FLAGELLA-ASSOCIATED PROTEIN 58-RELATED"/>
    <property type="match status" value="1"/>
</dbReference>
<feature type="region of interest" description="Disordered" evidence="3">
    <location>
        <begin position="741"/>
        <end position="802"/>
    </location>
</feature>